<keyword evidence="2" id="KW-1133">Transmembrane helix</keyword>
<sequence length="507" mass="54747">MFLRHTFMHRSLTRRLIGIFLCVLAVIGTPGILFAQQAGEVQTTGAVLSFSPPSGTMGVGKTLTVTVAVESPAPFNSANAVINFDKNILSFESVSKASSAFSFWPEEPTIANAEGKLSFGGGGTIGLTGKKTILTITLKGVKEGKSDVTFTTGSVLAADGKGTDILSTKSIATYTVSASAPSNTPPPPAPSGGDVGSLGPKPEAPDVTSTSHPDEALYYNAPKARFLWELPPDVMVVRMDLDKSAKTDPKTSYDPAINEKEFDQLTDGVMYFHLKYQNEGGWGPVTHKKIMVDKTPPPEFTLDITVPASSTDVKMKFSATDTMSGIDRYEVVIDAGNPIKILLAEIKDGEYTLANQTPGEHSATLKAYDKAGNYTPVDGKFMIEGEVPSATAKAAVDDTPKPTDWSLIANIFLIALVAFLIGYLWYERKAFRKEKYLTKREADELRDSLGNIFAALREEIGEQAGALFQKPNPSAQDREVMENINEAIDLSEELISKEAEDVRKLLM</sequence>
<dbReference type="Pfam" id="PF00963">
    <property type="entry name" value="Cohesin"/>
    <property type="match status" value="1"/>
</dbReference>
<feature type="transmembrane region" description="Helical" evidence="2">
    <location>
        <begin position="405"/>
        <end position="426"/>
    </location>
</feature>
<dbReference type="AlphaFoldDB" id="A0A1G2CUB2"/>
<name>A0A1G2CUB2_9BACT</name>
<proteinExistence type="predicted"/>
<dbReference type="InterPro" id="IPR002102">
    <property type="entry name" value="Cohesin_dom"/>
</dbReference>
<gene>
    <name evidence="4" type="ORF">A2845_05010</name>
</gene>
<evidence type="ECO:0000256" key="2">
    <source>
        <dbReference type="SAM" id="Phobius"/>
    </source>
</evidence>
<protein>
    <recommendedName>
        <fullName evidence="3">Cohesin domain-containing protein</fullName>
    </recommendedName>
</protein>
<dbReference type="GO" id="GO:0030246">
    <property type="term" value="F:carbohydrate binding"/>
    <property type="evidence" value="ECO:0007669"/>
    <property type="project" value="InterPro"/>
</dbReference>
<accession>A0A1G2CUB2</accession>
<dbReference type="Proteomes" id="UP000177122">
    <property type="component" value="Unassembled WGS sequence"/>
</dbReference>
<keyword evidence="2" id="KW-0472">Membrane</keyword>
<evidence type="ECO:0000313" key="5">
    <source>
        <dbReference type="Proteomes" id="UP000177122"/>
    </source>
</evidence>
<dbReference type="Gene3D" id="2.60.40.680">
    <property type="match status" value="1"/>
</dbReference>
<dbReference type="CDD" id="cd08547">
    <property type="entry name" value="Type_II_cohesin"/>
    <property type="match status" value="1"/>
</dbReference>
<dbReference type="EMBL" id="MHLI01000019">
    <property type="protein sequence ID" value="OGZ04822.1"/>
    <property type="molecule type" value="Genomic_DNA"/>
</dbReference>
<reference evidence="4 5" key="1">
    <citation type="journal article" date="2016" name="Nat. Commun.">
        <title>Thousands of microbial genomes shed light on interconnected biogeochemical processes in an aquifer system.</title>
        <authorList>
            <person name="Anantharaman K."/>
            <person name="Brown C.T."/>
            <person name="Hug L.A."/>
            <person name="Sharon I."/>
            <person name="Castelle C.J."/>
            <person name="Probst A.J."/>
            <person name="Thomas B.C."/>
            <person name="Singh A."/>
            <person name="Wilkins M.J."/>
            <person name="Karaoz U."/>
            <person name="Brodie E.L."/>
            <person name="Williams K.H."/>
            <person name="Hubbard S.S."/>
            <person name="Banfield J.F."/>
        </authorList>
    </citation>
    <scope>NUCLEOTIDE SEQUENCE [LARGE SCALE GENOMIC DNA]</scope>
</reference>
<keyword evidence="2" id="KW-0812">Transmembrane</keyword>
<dbReference type="SUPFAM" id="SSF49384">
    <property type="entry name" value="Carbohydrate-binding domain"/>
    <property type="match status" value="1"/>
</dbReference>
<comment type="caution">
    <text evidence="4">The sequence shown here is derived from an EMBL/GenBank/DDBJ whole genome shotgun (WGS) entry which is preliminary data.</text>
</comment>
<feature type="domain" description="Cohesin" evidence="3">
    <location>
        <begin position="58"/>
        <end position="165"/>
    </location>
</feature>
<dbReference type="InterPro" id="IPR008965">
    <property type="entry name" value="CBM2/CBM3_carb-bd_dom_sf"/>
</dbReference>
<dbReference type="GO" id="GO:0000272">
    <property type="term" value="P:polysaccharide catabolic process"/>
    <property type="evidence" value="ECO:0007669"/>
    <property type="project" value="InterPro"/>
</dbReference>
<evidence type="ECO:0000313" key="4">
    <source>
        <dbReference type="EMBL" id="OGZ04822.1"/>
    </source>
</evidence>
<evidence type="ECO:0000259" key="3">
    <source>
        <dbReference type="Pfam" id="PF00963"/>
    </source>
</evidence>
<evidence type="ECO:0000256" key="1">
    <source>
        <dbReference type="SAM" id="MobiDB-lite"/>
    </source>
</evidence>
<feature type="region of interest" description="Disordered" evidence="1">
    <location>
        <begin position="177"/>
        <end position="214"/>
    </location>
</feature>
<organism evidence="4 5">
    <name type="scientific">Candidatus Lloydbacteria bacterium RIFCSPHIGHO2_01_FULL_49_22</name>
    <dbReference type="NCBI Taxonomy" id="1798658"/>
    <lineage>
        <taxon>Bacteria</taxon>
        <taxon>Candidatus Lloydiibacteriota</taxon>
    </lineage>
</organism>